<dbReference type="InParanoid" id="F4S2F2"/>
<feature type="compositionally biased region" description="Low complexity" evidence="1">
    <location>
        <begin position="264"/>
        <end position="277"/>
    </location>
</feature>
<dbReference type="HOGENOM" id="CLU_627105_0_0_1"/>
<feature type="region of interest" description="Disordered" evidence="1">
    <location>
        <begin position="406"/>
        <end position="437"/>
    </location>
</feature>
<dbReference type="EMBL" id="GL883140">
    <property type="protein sequence ID" value="EGG01216.1"/>
    <property type="molecule type" value="Genomic_DNA"/>
</dbReference>
<name>F4S2F2_MELLP</name>
<dbReference type="Proteomes" id="UP000001072">
    <property type="component" value="Unassembled WGS sequence"/>
</dbReference>
<evidence type="ECO:0000256" key="1">
    <source>
        <dbReference type="SAM" id="MobiDB-lite"/>
    </source>
</evidence>
<gene>
    <name evidence="2" type="ORF">MELLADRAFT_67265</name>
</gene>
<feature type="compositionally biased region" description="Pro residues" evidence="1">
    <location>
        <begin position="304"/>
        <end position="319"/>
    </location>
</feature>
<accession>F4S2F2</accession>
<organism evidence="3">
    <name type="scientific">Melampsora larici-populina (strain 98AG31 / pathotype 3-4-7)</name>
    <name type="common">Poplar leaf rust fungus</name>
    <dbReference type="NCBI Taxonomy" id="747676"/>
    <lineage>
        <taxon>Eukaryota</taxon>
        <taxon>Fungi</taxon>
        <taxon>Dikarya</taxon>
        <taxon>Basidiomycota</taxon>
        <taxon>Pucciniomycotina</taxon>
        <taxon>Pucciniomycetes</taxon>
        <taxon>Pucciniales</taxon>
        <taxon>Melampsoraceae</taxon>
        <taxon>Melampsora</taxon>
    </lineage>
</organism>
<dbReference type="AlphaFoldDB" id="F4S2F2"/>
<dbReference type="KEGG" id="mlr:MELLADRAFT_67265"/>
<evidence type="ECO:0000313" key="3">
    <source>
        <dbReference type="Proteomes" id="UP000001072"/>
    </source>
</evidence>
<feature type="region of interest" description="Disordered" evidence="1">
    <location>
        <begin position="251"/>
        <end position="342"/>
    </location>
</feature>
<dbReference type="GeneID" id="18930801"/>
<dbReference type="VEuPathDB" id="FungiDB:MELLADRAFT_67265"/>
<protein>
    <submittedName>
        <fullName evidence="2">Uncharacterized protein</fullName>
    </submittedName>
</protein>
<sequence>MSSTSTLRLRPAPQAEMSRKTTWTKCVAKCHLERERPDFASSQLQTIAVYYNHEQNLKLLRRINPFSSRGRKLSKSQTLTPRQIIHKPYFNQELYQEYRQRKRSKKWSREIRTRERHAKIIENDSKSVFEILSELRISQINRRKEFEEGASLYLSQVIPKQESDETNVKSEDQPIIHHTPTHLEVKQQQEEQYQLQLLQQQQEEVLAEQTRQQEAQQEEERQLKLIQQQQEEEQQLKLIQQRQQEEQQLKLIQQRQQEEHQLENNTNNDNKKNSNSNYIQQQQEEEFQRKLHQQQLQAEQSLAQPPPPPPPPVQPPHPSRPGRSRSNAQSLGSAPNPIPLSWIITSSSKTTPKETVCPEIEMVDVFLPIPLVELVVEDDRMDVETESLLEDDKMVIDEVELVSNALESASESGSDTDTDTDCVMMDVGSDSDEEMME</sequence>
<dbReference type="RefSeq" id="XP_007415566.1">
    <property type="nucleotide sequence ID" value="XM_007415504.1"/>
</dbReference>
<feature type="compositionally biased region" description="Low complexity" evidence="1">
    <location>
        <begin position="293"/>
        <end position="303"/>
    </location>
</feature>
<keyword evidence="3" id="KW-1185">Reference proteome</keyword>
<evidence type="ECO:0000313" key="2">
    <source>
        <dbReference type="EMBL" id="EGG01216.1"/>
    </source>
</evidence>
<reference evidence="3" key="1">
    <citation type="journal article" date="2011" name="Proc. Natl. Acad. Sci. U.S.A.">
        <title>Obligate biotrophy features unraveled by the genomic analysis of rust fungi.</title>
        <authorList>
            <person name="Duplessis S."/>
            <person name="Cuomo C.A."/>
            <person name="Lin Y.-C."/>
            <person name="Aerts A."/>
            <person name="Tisserant E."/>
            <person name="Veneault-Fourrey C."/>
            <person name="Joly D.L."/>
            <person name="Hacquard S."/>
            <person name="Amselem J."/>
            <person name="Cantarel B.L."/>
            <person name="Chiu R."/>
            <person name="Coutinho P.M."/>
            <person name="Feau N."/>
            <person name="Field M."/>
            <person name="Frey P."/>
            <person name="Gelhaye E."/>
            <person name="Goldberg J."/>
            <person name="Grabherr M.G."/>
            <person name="Kodira C.D."/>
            <person name="Kohler A."/>
            <person name="Kuees U."/>
            <person name="Lindquist E.A."/>
            <person name="Lucas S.M."/>
            <person name="Mago R."/>
            <person name="Mauceli E."/>
            <person name="Morin E."/>
            <person name="Murat C."/>
            <person name="Pangilinan J.L."/>
            <person name="Park R."/>
            <person name="Pearson M."/>
            <person name="Quesneville H."/>
            <person name="Rouhier N."/>
            <person name="Sakthikumar S."/>
            <person name="Salamov A.A."/>
            <person name="Schmutz J."/>
            <person name="Selles B."/>
            <person name="Shapiro H."/>
            <person name="Tanguay P."/>
            <person name="Tuskan G.A."/>
            <person name="Henrissat B."/>
            <person name="Van de Peer Y."/>
            <person name="Rouze P."/>
            <person name="Ellis J.G."/>
            <person name="Dodds P.N."/>
            <person name="Schein J.E."/>
            <person name="Zhong S."/>
            <person name="Hamelin R.C."/>
            <person name="Grigoriev I.V."/>
            <person name="Szabo L.J."/>
            <person name="Martin F."/>
        </authorList>
    </citation>
    <scope>NUCLEOTIDE SEQUENCE [LARGE SCALE GENOMIC DNA]</scope>
    <source>
        <strain evidence="3">98AG31 / pathotype 3-4-7</strain>
    </source>
</reference>
<proteinExistence type="predicted"/>